<dbReference type="InterPro" id="IPR040079">
    <property type="entry name" value="Glutathione_S-Trfase"/>
</dbReference>
<dbReference type="SFLD" id="SFLDS00019">
    <property type="entry name" value="Glutathione_Transferase_(cytos"/>
    <property type="match status" value="1"/>
</dbReference>
<evidence type="ECO:0000256" key="1">
    <source>
        <dbReference type="RuleBase" id="RU003494"/>
    </source>
</evidence>
<evidence type="ECO:0000313" key="5">
    <source>
        <dbReference type="Proteomes" id="UP001230156"/>
    </source>
</evidence>
<protein>
    <submittedName>
        <fullName evidence="4">Glutathione S-transferase N-terminal domain-containing protein</fullName>
    </submittedName>
</protein>
<proteinExistence type="inferred from homology"/>
<dbReference type="InterPro" id="IPR004045">
    <property type="entry name" value="Glutathione_S-Trfase_N"/>
</dbReference>
<accession>A0ABU0YVC3</accession>
<dbReference type="SUPFAM" id="SSF47616">
    <property type="entry name" value="GST C-terminal domain-like"/>
    <property type="match status" value="1"/>
</dbReference>
<dbReference type="RefSeq" id="WP_379960793.1">
    <property type="nucleotide sequence ID" value="NZ_JAUYVI010000008.1"/>
</dbReference>
<dbReference type="InterPro" id="IPR010987">
    <property type="entry name" value="Glutathione-S-Trfase_C-like"/>
</dbReference>
<dbReference type="InterPro" id="IPR004046">
    <property type="entry name" value="GST_C"/>
</dbReference>
<sequence length="209" mass="23538">MIELYSWTTPNGHKIHIMLEETGLPYRVHKINLGAKEQTAPDYLKINPNGKIPAIVDTEGPEGKPLTIFESAAILVHLAQKSGKFLPTEPRARYATLEWLMFQIANIGPMYGQAFHFRSVAPERVPYAIDRYTNEVGRLLGVVDKRLAEHPYLAGAEYTIADIATWPWVRNSHSFGFNMENYPNVQRWAGAIAERPGVRRGLKALEKAA</sequence>
<dbReference type="Gene3D" id="3.40.30.10">
    <property type="entry name" value="Glutaredoxin"/>
    <property type="match status" value="1"/>
</dbReference>
<dbReference type="Gene3D" id="1.20.1050.10">
    <property type="match status" value="1"/>
</dbReference>
<reference evidence="5" key="1">
    <citation type="submission" date="2023-08" db="EMBL/GenBank/DDBJ databases">
        <title>Rhodospirillaceae gen. nov., a novel taxon isolated from the Yangtze River Yuezi River estuary sludge.</title>
        <authorList>
            <person name="Ruan L."/>
        </authorList>
    </citation>
    <scope>NUCLEOTIDE SEQUENCE [LARGE SCALE GENOMIC DNA]</scope>
    <source>
        <strain evidence="5">R-7</strain>
    </source>
</reference>
<comment type="similarity">
    <text evidence="1">Belongs to the GST superfamily.</text>
</comment>
<organism evidence="4 5">
    <name type="scientific">Dongia sedimenti</name>
    <dbReference type="NCBI Taxonomy" id="3064282"/>
    <lineage>
        <taxon>Bacteria</taxon>
        <taxon>Pseudomonadati</taxon>
        <taxon>Pseudomonadota</taxon>
        <taxon>Alphaproteobacteria</taxon>
        <taxon>Rhodospirillales</taxon>
        <taxon>Dongiaceae</taxon>
        <taxon>Dongia</taxon>
    </lineage>
</organism>
<dbReference type="SFLD" id="SFLDG01150">
    <property type="entry name" value="Main.1:_Beta-like"/>
    <property type="match status" value="1"/>
</dbReference>
<dbReference type="EMBL" id="JAUYVI010000008">
    <property type="protein sequence ID" value="MDQ7250931.1"/>
    <property type="molecule type" value="Genomic_DNA"/>
</dbReference>
<evidence type="ECO:0000259" key="2">
    <source>
        <dbReference type="PROSITE" id="PS50404"/>
    </source>
</evidence>
<feature type="domain" description="GST C-terminal" evidence="3">
    <location>
        <begin position="89"/>
        <end position="209"/>
    </location>
</feature>
<evidence type="ECO:0000259" key="3">
    <source>
        <dbReference type="PROSITE" id="PS50405"/>
    </source>
</evidence>
<dbReference type="Proteomes" id="UP001230156">
    <property type="component" value="Unassembled WGS sequence"/>
</dbReference>
<name>A0ABU0YVC3_9PROT</name>
<keyword evidence="5" id="KW-1185">Reference proteome</keyword>
<dbReference type="PROSITE" id="PS50405">
    <property type="entry name" value="GST_CTER"/>
    <property type="match status" value="1"/>
</dbReference>
<dbReference type="SFLD" id="SFLDG01151">
    <property type="entry name" value="Main.2:_Nu-like"/>
    <property type="match status" value="1"/>
</dbReference>
<dbReference type="SUPFAM" id="SSF52833">
    <property type="entry name" value="Thioredoxin-like"/>
    <property type="match status" value="1"/>
</dbReference>
<dbReference type="InterPro" id="IPR036282">
    <property type="entry name" value="Glutathione-S-Trfase_C_sf"/>
</dbReference>
<dbReference type="CDD" id="cd03048">
    <property type="entry name" value="GST_N_Ure2p_like"/>
    <property type="match status" value="1"/>
</dbReference>
<dbReference type="InterPro" id="IPR036249">
    <property type="entry name" value="Thioredoxin-like_sf"/>
</dbReference>
<dbReference type="PANTHER" id="PTHR44051">
    <property type="entry name" value="GLUTATHIONE S-TRANSFERASE-RELATED"/>
    <property type="match status" value="1"/>
</dbReference>
<dbReference type="PANTHER" id="PTHR44051:SF22">
    <property type="entry name" value="DISULFIDE-BOND OXIDOREDUCTASE YGHU"/>
    <property type="match status" value="1"/>
</dbReference>
<dbReference type="Pfam" id="PF00043">
    <property type="entry name" value="GST_C"/>
    <property type="match status" value="1"/>
</dbReference>
<dbReference type="PROSITE" id="PS50404">
    <property type="entry name" value="GST_NTER"/>
    <property type="match status" value="1"/>
</dbReference>
<feature type="domain" description="GST N-terminal" evidence="2">
    <location>
        <begin position="1"/>
        <end position="86"/>
    </location>
</feature>
<gene>
    <name evidence="4" type="ORF">Q8A70_24810</name>
</gene>
<dbReference type="Pfam" id="PF02798">
    <property type="entry name" value="GST_N"/>
    <property type="match status" value="1"/>
</dbReference>
<comment type="caution">
    <text evidence="4">The sequence shown here is derived from an EMBL/GenBank/DDBJ whole genome shotgun (WGS) entry which is preliminary data.</text>
</comment>
<evidence type="ECO:0000313" key="4">
    <source>
        <dbReference type="EMBL" id="MDQ7250931.1"/>
    </source>
</evidence>
<dbReference type="SFLD" id="SFLDG00358">
    <property type="entry name" value="Main_(cytGST)"/>
    <property type="match status" value="1"/>
</dbReference>